<dbReference type="GO" id="GO:0006357">
    <property type="term" value="P:regulation of transcription by RNA polymerase II"/>
    <property type="evidence" value="ECO:0007669"/>
    <property type="project" value="TreeGrafter"/>
</dbReference>
<organism evidence="4 5">
    <name type="scientific">Cyprinus carpio</name>
    <name type="common">Common carp</name>
    <dbReference type="NCBI Taxonomy" id="7962"/>
    <lineage>
        <taxon>Eukaryota</taxon>
        <taxon>Metazoa</taxon>
        <taxon>Chordata</taxon>
        <taxon>Craniata</taxon>
        <taxon>Vertebrata</taxon>
        <taxon>Euteleostomi</taxon>
        <taxon>Actinopterygii</taxon>
        <taxon>Neopterygii</taxon>
        <taxon>Teleostei</taxon>
        <taxon>Ostariophysi</taxon>
        <taxon>Cypriniformes</taxon>
        <taxon>Cyprinidae</taxon>
        <taxon>Cyprininae</taxon>
        <taxon>Cyprinus</taxon>
    </lineage>
</organism>
<feature type="compositionally biased region" description="Polar residues" evidence="2">
    <location>
        <begin position="509"/>
        <end position="518"/>
    </location>
</feature>
<proteinExistence type="inferred from homology"/>
<dbReference type="InterPro" id="IPR046468">
    <property type="entry name" value="Spt20-like_SEP"/>
</dbReference>
<dbReference type="Pfam" id="PF12090">
    <property type="entry name" value="Spt20_SEP"/>
    <property type="match status" value="1"/>
</dbReference>
<dbReference type="Ensembl" id="ENSCCRT00020065474.1">
    <property type="protein sequence ID" value="ENSCCRP00020059420.1"/>
    <property type="gene ID" value="ENSCCRG00020028143.1"/>
</dbReference>
<dbReference type="PANTHER" id="PTHR13526:SF8">
    <property type="entry name" value="TRANSCRIPTION FACTOR SPT20 HOMOLOG"/>
    <property type="match status" value="1"/>
</dbReference>
<sequence length="673" mass="74381">QQQVLEYALDRAEYIVESARQRPSKRRVSSSGRKSLYQKLYELYIEECEKEPELKKLRRNVNLLEKLVSQESVSCLVVNLYPGNEGYSLMLRGKNGSDSETIRLRYEETELLEYLDAEELPPILVDLLEKSQVNIFHCGCVIAEVRDYRQSGNVKMPTYQSRHILLRPTMQTLICDVHAMTSDHHKWTQDDKLQLESQLILATAEPLCLDPSISVSCTTNRLLYNKQKMNTRSMKRCFRRHSQAALNRQQEMMSHCPALPQLQLLDYLQRRKERKPAPSIDLKISKAGNVSQRCRQNLQSYFKFCSDFGDEYIFECEVGGQPQRTKVTIFQSMGDPQVYGKIYSAKDFRSEEDVTDLHLIHPPFLTQYKEVYERDVKCQVKMLHNSGSAGSQGQLSPSRENEADGFSALVQSSVLGKGVKHRPPPIKLPAGSACASSGNLYSTQASSGHLKCPTPPPTKNQSLSRKHSMELGLLSPAALSPMQRSGTPKPSTPTPTNTPCSTPHPADIQSATPSVTPTPQDPALPQQPTLLTSFAQQQMTLPVMTIPLPTSKPMFTLMSGSNPMLGCSPGTLASGIPLSGLLPSGGLMSGALPAMQPAAPAGGPFGLNNSPGLRPLNLLQLPTGPLIFNSLQQQQLSQFSPQQQSSQSATSSPQQQGDAVSQTHCSQQFTPLS</sequence>
<feature type="compositionally biased region" description="Low complexity" evidence="2">
    <location>
        <begin position="634"/>
        <end position="656"/>
    </location>
</feature>
<evidence type="ECO:0000313" key="4">
    <source>
        <dbReference type="Ensembl" id="ENSCCRP00020059420.1"/>
    </source>
</evidence>
<reference evidence="4" key="1">
    <citation type="submission" date="2025-08" db="UniProtKB">
        <authorList>
            <consortium name="Ensembl"/>
        </authorList>
    </citation>
    <scope>IDENTIFICATION</scope>
</reference>
<evidence type="ECO:0000256" key="1">
    <source>
        <dbReference type="ARBA" id="ARBA00009112"/>
    </source>
</evidence>
<dbReference type="InterPro" id="IPR021950">
    <property type="entry name" value="Spt20"/>
</dbReference>
<feature type="domain" description="Spt20-like SEP" evidence="3">
    <location>
        <begin position="76"/>
        <end position="216"/>
    </location>
</feature>
<feature type="region of interest" description="Disordered" evidence="2">
    <location>
        <begin position="417"/>
        <end position="526"/>
    </location>
</feature>
<dbReference type="GO" id="GO:0000124">
    <property type="term" value="C:SAGA complex"/>
    <property type="evidence" value="ECO:0007669"/>
    <property type="project" value="InterPro"/>
</dbReference>
<dbReference type="Proteomes" id="UP000694701">
    <property type="component" value="Unplaced"/>
</dbReference>
<accession>A0A8C2FR40</accession>
<feature type="compositionally biased region" description="Low complexity" evidence="2">
    <location>
        <begin position="485"/>
        <end position="505"/>
    </location>
</feature>
<dbReference type="GO" id="GO:0003712">
    <property type="term" value="F:transcription coregulator activity"/>
    <property type="evidence" value="ECO:0007669"/>
    <property type="project" value="InterPro"/>
</dbReference>
<name>A0A8C2FR40_CYPCA</name>
<evidence type="ECO:0000259" key="3">
    <source>
        <dbReference type="Pfam" id="PF12090"/>
    </source>
</evidence>
<feature type="compositionally biased region" description="Polar residues" evidence="2">
    <location>
        <begin position="657"/>
        <end position="673"/>
    </location>
</feature>
<evidence type="ECO:0000313" key="5">
    <source>
        <dbReference type="Proteomes" id="UP000694701"/>
    </source>
</evidence>
<protein>
    <submittedName>
        <fullName evidence="4">SPT20 homolog, SAGA complex component</fullName>
    </submittedName>
</protein>
<evidence type="ECO:0000256" key="2">
    <source>
        <dbReference type="SAM" id="MobiDB-lite"/>
    </source>
</evidence>
<dbReference type="PANTHER" id="PTHR13526">
    <property type="entry name" value="TRANSCRIPTION FACTOR SPT20 HOMOLOG"/>
    <property type="match status" value="1"/>
</dbReference>
<feature type="compositionally biased region" description="Polar residues" evidence="2">
    <location>
        <begin position="434"/>
        <end position="447"/>
    </location>
</feature>
<feature type="region of interest" description="Disordered" evidence="2">
    <location>
        <begin position="634"/>
        <end position="673"/>
    </location>
</feature>
<dbReference type="AlphaFoldDB" id="A0A8C2FR40"/>
<comment type="similarity">
    <text evidence="1">Belongs to the SPT20 family.</text>
</comment>